<proteinExistence type="predicted"/>
<protein>
    <submittedName>
        <fullName evidence="1">Uncharacterized protein</fullName>
    </submittedName>
</protein>
<evidence type="ECO:0000313" key="2">
    <source>
        <dbReference type="Proteomes" id="UP001243989"/>
    </source>
</evidence>
<comment type="caution">
    <text evidence="1">The sequence shown here is derived from an EMBL/GenBank/DDBJ whole genome shotgun (WGS) entry which is preliminary data.</text>
</comment>
<evidence type="ECO:0000313" key="1">
    <source>
        <dbReference type="EMBL" id="KAK1635694.1"/>
    </source>
</evidence>
<reference evidence="1" key="1">
    <citation type="submission" date="2021-06" db="EMBL/GenBank/DDBJ databases">
        <title>Comparative genomics, transcriptomics and evolutionary studies reveal genomic signatures of adaptation to plant cell wall in hemibiotrophic fungi.</title>
        <authorList>
            <consortium name="DOE Joint Genome Institute"/>
            <person name="Baroncelli R."/>
            <person name="Diaz J.F."/>
            <person name="Benocci T."/>
            <person name="Peng M."/>
            <person name="Battaglia E."/>
            <person name="Haridas S."/>
            <person name="Andreopoulos W."/>
            <person name="Labutti K."/>
            <person name="Pangilinan J."/>
            <person name="Floch G.L."/>
            <person name="Makela M.R."/>
            <person name="Henrissat B."/>
            <person name="Grigoriev I.V."/>
            <person name="Crouch J.A."/>
            <person name="De Vries R.P."/>
            <person name="Sukno S.A."/>
            <person name="Thon M.R."/>
        </authorList>
    </citation>
    <scope>NUCLEOTIDE SEQUENCE</scope>
    <source>
        <strain evidence="1">CBS 102054</strain>
    </source>
</reference>
<name>A0AAJ0EE64_9PEZI</name>
<dbReference type="EMBL" id="JAHMHQ010000012">
    <property type="protein sequence ID" value="KAK1635694.1"/>
    <property type="molecule type" value="Genomic_DNA"/>
</dbReference>
<gene>
    <name evidence="1" type="ORF">BDP81DRAFT_430123</name>
</gene>
<keyword evidence="2" id="KW-1185">Reference proteome</keyword>
<dbReference type="GeneID" id="85475441"/>
<accession>A0AAJ0EE64</accession>
<dbReference type="Proteomes" id="UP001243989">
    <property type="component" value="Unassembled WGS sequence"/>
</dbReference>
<organism evidence="1 2">
    <name type="scientific">Colletotrichum phormii</name>
    <dbReference type="NCBI Taxonomy" id="359342"/>
    <lineage>
        <taxon>Eukaryota</taxon>
        <taxon>Fungi</taxon>
        <taxon>Dikarya</taxon>
        <taxon>Ascomycota</taxon>
        <taxon>Pezizomycotina</taxon>
        <taxon>Sordariomycetes</taxon>
        <taxon>Hypocreomycetidae</taxon>
        <taxon>Glomerellales</taxon>
        <taxon>Glomerellaceae</taxon>
        <taxon>Colletotrichum</taxon>
        <taxon>Colletotrichum acutatum species complex</taxon>
    </lineage>
</organism>
<dbReference type="AlphaFoldDB" id="A0AAJ0EE64"/>
<dbReference type="RefSeq" id="XP_060444301.1">
    <property type="nucleotide sequence ID" value="XM_060590579.1"/>
</dbReference>
<sequence>MPLPPTSAVINVLRQLIDNPPSSFFVLRCFLPCAEFIDLCRNVYFSVDDFTAIEFIIVNSGLHYLFTEYFCPPGLGNSALRKQSLTWGAV</sequence>